<evidence type="ECO:0000313" key="7">
    <source>
        <dbReference type="Proteomes" id="UP000292373"/>
    </source>
</evidence>
<evidence type="ECO:0000259" key="1">
    <source>
        <dbReference type="Pfam" id="PF05088"/>
    </source>
</evidence>
<dbReference type="Pfam" id="PF21076">
    <property type="entry name" value="GDH_ACT2"/>
    <property type="match status" value="1"/>
</dbReference>
<dbReference type="Pfam" id="PF21073">
    <property type="entry name" value="GDH_HM1"/>
    <property type="match status" value="1"/>
</dbReference>
<dbReference type="InterPro" id="IPR028971">
    <property type="entry name" value="NAD-GDH_cat"/>
</dbReference>
<dbReference type="SUPFAM" id="SSF51735">
    <property type="entry name" value="NAD(P)-binding Rossmann-fold domains"/>
    <property type="match status" value="1"/>
</dbReference>
<dbReference type="InterPro" id="IPR007780">
    <property type="entry name" value="NAD_Glu_DH_bac"/>
</dbReference>
<dbReference type="Proteomes" id="UP000292373">
    <property type="component" value="Unassembled WGS sequence"/>
</dbReference>
<dbReference type="PIRSF" id="PIRSF036761">
    <property type="entry name" value="GDH_Mll4104"/>
    <property type="match status" value="1"/>
</dbReference>
<dbReference type="OrthoDB" id="9758052at2"/>
<gene>
    <name evidence="6" type="ORF">ET989_08465</name>
</gene>
<keyword evidence="7" id="KW-1185">Reference proteome</keyword>
<dbReference type="InterPro" id="IPR046346">
    <property type="entry name" value="Aminoacid_DH-like_N_sf"/>
</dbReference>
<feature type="domain" description="NAD-glutamate dehydrogenase N-terminal ACT1" evidence="3">
    <location>
        <begin position="60"/>
        <end position="157"/>
    </location>
</feature>
<feature type="domain" description="NAD-specific glutamate dehydrogenase C-terminal" evidence="2">
    <location>
        <begin position="1249"/>
        <end position="1581"/>
    </location>
</feature>
<evidence type="ECO:0000313" key="6">
    <source>
        <dbReference type="EMBL" id="TBT84684.1"/>
    </source>
</evidence>
<dbReference type="RefSeq" id="WP_131168106.1">
    <property type="nucleotide sequence ID" value="NZ_SDMQ01000007.1"/>
</dbReference>
<comment type="caution">
    <text evidence="6">The sequence shown here is derived from an EMBL/GenBank/DDBJ whole genome shotgun (WGS) entry which is preliminary data.</text>
</comment>
<dbReference type="PANTHER" id="PTHR43403:SF1">
    <property type="entry name" value="NAD-SPECIFIC GLUTAMATE DEHYDROGENASE"/>
    <property type="match status" value="1"/>
</dbReference>
<dbReference type="Pfam" id="PF21078">
    <property type="entry name" value="GDH_HM3"/>
    <property type="match status" value="1"/>
</dbReference>
<dbReference type="Pfam" id="PF21074">
    <property type="entry name" value="GDH_C"/>
    <property type="match status" value="1"/>
</dbReference>
<dbReference type="InterPro" id="IPR049062">
    <property type="entry name" value="NAD_Glu_DH_ACT2"/>
</dbReference>
<feature type="domain" description="NAD-glutamate dehydrogenase catalytic" evidence="1">
    <location>
        <begin position="711"/>
        <end position="1203"/>
    </location>
</feature>
<dbReference type="InterPro" id="IPR049059">
    <property type="entry name" value="NAD_Glu_DH_HM1"/>
</dbReference>
<dbReference type="InterPro" id="IPR049064">
    <property type="entry name" value="NAD_Glu_DH_ACT3"/>
</dbReference>
<dbReference type="InterPro" id="IPR049056">
    <property type="entry name" value="NAD_Glu_DH_HM3"/>
</dbReference>
<evidence type="ECO:0000259" key="5">
    <source>
        <dbReference type="Pfam" id="PF21077"/>
    </source>
</evidence>
<reference evidence="6 7" key="1">
    <citation type="submission" date="2019-01" db="EMBL/GenBank/DDBJ databases">
        <title>Lactibacter flavus gen. nov., sp. nov., a novel bacterium of the family Propionibacteriaceae isolated from raw milk and dairy products.</title>
        <authorList>
            <person name="Huptas C."/>
            <person name="Wenning M."/>
            <person name="Breitenwieser F."/>
            <person name="Doll E."/>
            <person name="Von Neubeck M."/>
            <person name="Busse H.-J."/>
            <person name="Scherer S."/>
        </authorList>
    </citation>
    <scope>NUCLEOTIDE SEQUENCE [LARGE SCALE GENOMIC DNA]</scope>
    <source>
        <strain evidence="6 7">KCTC 33808</strain>
    </source>
</reference>
<dbReference type="GO" id="GO:0004069">
    <property type="term" value="F:L-aspartate:2-oxoglutarate aminotransferase activity"/>
    <property type="evidence" value="ECO:0007669"/>
    <property type="project" value="InterPro"/>
</dbReference>
<evidence type="ECO:0000259" key="4">
    <source>
        <dbReference type="Pfam" id="PF21076"/>
    </source>
</evidence>
<dbReference type="Pfam" id="PF21077">
    <property type="entry name" value="GDH_ACT3"/>
    <property type="match status" value="1"/>
</dbReference>
<protein>
    <submittedName>
        <fullName evidence="6">NAD-glutamate dehydrogenase</fullName>
    </submittedName>
</protein>
<dbReference type="InterPro" id="IPR024727">
    <property type="entry name" value="NAD_Glu_DH_N_ACT1"/>
</dbReference>
<dbReference type="InterPro" id="IPR036291">
    <property type="entry name" value="NAD(P)-bd_dom_sf"/>
</dbReference>
<dbReference type="Pfam" id="PF21075">
    <property type="entry name" value="GDH_ACT1"/>
    <property type="match status" value="1"/>
</dbReference>
<proteinExistence type="predicted"/>
<dbReference type="SUPFAM" id="SSF53223">
    <property type="entry name" value="Aminoacid dehydrogenase-like, N-terminal domain"/>
    <property type="match status" value="1"/>
</dbReference>
<organism evidence="6 7">
    <name type="scientific">Propioniciclava sinopodophylli</name>
    <dbReference type="NCBI Taxonomy" id="1837344"/>
    <lineage>
        <taxon>Bacteria</taxon>
        <taxon>Bacillati</taxon>
        <taxon>Actinomycetota</taxon>
        <taxon>Actinomycetes</taxon>
        <taxon>Propionibacteriales</taxon>
        <taxon>Propionibacteriaceae</taxon>
        <taxon>Propioniciclava</taxon>
    </lineage>
</organism>
<name>A0A4Q9KDF4_9ACTN</name>
<dbReference type="InterPro" id="IPR048381">
    <property type="entry name" value="GDH_C"/>
</dbReference>
<dbReference type="PANTHER" id="PTHR43403">
    <property type="entry name" value="NAD-SPECIFIC GLUTAMATE DEHYDROGENASE"/>
    <property type="match status" value="1"/>
</dbReference>
<feature type="domain" description="NAD-glutamate dehydrogenase ACT3" evidence="5">
    <location>
        <begin position="531"/>
        <end position="603"/>
    </location>
</feature>
<accession>A0A4Q9KDF4</accession>
<evidence type="ECO:0000259" key="2">
    <source>
        <dbReference type="Pfam" id="PF21074"/>
    </source>
</evidence>
<sequence>MAPDGSMTQYLADVAEALDRIDRPDRPVPPEAFVAAYHGQDVVGVDDVSPLTHAPRLADLHLALGRVRAPGEDLIGIKTPQEGADGWSAGGSTVIQVVTEDRPYIVDTVTMDLTELGWTVRSIRHPILAVTRDAEGVLTGVDDATGPGTRESWLSVEAYPPLGTAADELGDATRVLLAEGLSAARAAHDDLGALRIRLEEAITHVEESNQPIDEAWVRRIAGLLRWMDEDHFELLGYREYTVSGDRFTAVPGTGLGLLRDAGDDPFHATQITPDPEVMVVTKDSRRSPVHRSGNLDYVAVRSYTPKGELVGERRFLGLWSSRAYSEPVLSIPLVKDKATWVWEKLGLDPASHNGELAREAMASLPRDNWFADTVDDLVGLVRRIAGVQDQRHTRLIVQRAPHGRFWSCFVYVPRDRYRTVTRERITNLLRERLGGDSVEFRALVNESQMARLLLIVRLPDGVEPDVDWAGLEAEVARASRSWDDDFNDVADTLPAEQRGVEFGEAYESAYTAKQALADLKLANELTGPDDLRFALFKPDAALDDADLRFKVITRSTMSLSRVMPHLDALGVTVIDERPFMWDLRGEPVWVYDFGFNLPPGQTLADWELPDRERFAEAFAASYTGLAHAGKLNRLVMTAQLTWEQVTWLRGIARYLQQAGIPYSQVYVAAALNANPDIAAAIVTAFQTRFDPGEHGTMEARSEDLGHEVADILNALDAVESLDQDRILRMFVSVLLAIKRTNAFAEDRPALAFKIAPGELDLLPEPRPAHEIFVYSPRVQGVHLRYGKVARGGLRWSDRAEDFRTEVLGLVKAQMVKNTVIVPVGAKGGFVPQNLPDPRVDRAAWLAEGVACYEIFISSLLSLTDNLVDGEVVPPPDVVRHDEDDTYLVVAADKGTASFSDIANRIALQRGFWLGDAFASGGSVGYDHKGMGITARGAWESVKRHFYELGIDCQAEDFTCVGIGDMAGDVFGNGMLLSPHTKLVAAFNHQHVFLDPDPDPEMAWAERKRLFDLPRSSWADYDEDLISAGGGVHARTAKSITVTPQVREALGLDAGVRALTPNEMIRAILMAPVDLLWNGGIGTYVKASTETHAQVGDKANDVLRVDGREVRAKVAGEGGNLGWTQAGRIEFAQSGGRVNTDFIDNSAGVDTSDHEVNIKVLLQPEVAAGRLGDDERVELLASMTDEVAQLVLAHNVDQNRALSTEQAQHGMAAAHEDWMRSLEGIGLLDRALESLPGREEMATRIAQGGALTRPELASLLAWTKIHLEKLVVDSELPEDPYLADRLVTYFPKPLRAEGYEDAVAAHPLRREIVTMVTVNRFVNSQGITAYSRLASETSSTITAIIRAQLAARTIFGVARHELALPGLGIPAEVELRIRVALLQMVERATRWLLHNRRGDLDIKGEAAAFTDPVAEVSADFGRYATPLQAERVDGVAEALIEAGVPGELARTTAVAPYLHLALSIVDLSTRLGRPLATVEQAYFGLAARLGLDQLIDRVNELPRTSKWETMARAALRDDLTKLHSDLVAGVLEASPDEEDGEAALAAWVDARGGLGHEASQLEEITGEETSLARMSVALRTIRALLV</sequence>
<dbReference type="EMBL" id="SDMQ01000007">
    <property type="protein sequence ID" value="TBT84684.1"/>
    <property type="molecule type" value="Genomic_DNA"/>
</dbReference>
<feature type="domain" description="NAD-glutamate dehydrogenase ACT2" evidence="4">
    <location>
        <begin position="394"/>
        <end position="483"/>
    </location>
</feature>
<dbReference type="GO" id="GO:0006538">
    <property type="term" value="P:L-glutamate catabolic process"/>
    <property type="evidence" value="ECO:0007669"/>
    <property type="project" value="InterPro"/>
</dbReference>
<dbReference type="Pfam" id="PF05088">
    <property type="entry name" value="Bac_GDH_CD"/>
    <property type="match status" value="1"/>
</dbReference>
<evidence type="ECO:0000259" key="3">
    <source>
        <dbReference type="Pfam" id="PF21075"/>
    </source>
</evidence>
<dbReference type="GO" id="GO:0004352">
    <property type="term" value="F:glutamate dehydrogenase (NAD+) activity"/>
    <property type="evidence" value="ECO:0007669"/>
    <property type="project" value="InterPro"/>
</dbReference>